<organism evidence="1 2">
    <name type="scientific">Didymosphaeria variabile</name>
    <dbReference type="NCBI Taxonomy" id="1932322"/>
    <lineage>
        <taxon>Eukaryota</taxon>
        <taxon>Fungi</taxon>
        <taxon>Dikarya</taxon>
        <taxon>Ascomycota</taxon>
        <taxon>Pezizomycotina</taxon>
        <taxon>Dothideomycetes</taxon>
        <taxon>Pleosporomycetidae</taxon>
        <taxon>Pleosporales</taxon>
        <taxon>Massarineae</taxon>
        <taxon>Didymosphaeriaceae</taxon>
        <taxon>Didymosphaeria</taxon>
    </lineage>
</organism>
<dbReference type="CDD" id="cd12148">
    <property type="entry name" value="fungal_TF_MHR"/>
    <property type="match status" value="1"/>
</dbReference>
<dbReference type="PANTHER" id="PTHR47256:SF1">
    <property type="entry name" value="ZN(II)2CYS6 TRANSCRIPTION FACTOR (EUROFUNG)"/>
    <property type="match status" value="1"/>
</dbReference>
<name>A0A9W8XW26_9PLEO</name>
<dbReference type="InterPro" id="IPR053187">
    <property type="entry name" value="Notoamide_regulator"/>
</dbReference>
<sequence>MLEHVRAGNDMDILLNNFTGADLLLQLSVVPETGRRYDFPFAKGMPLHLLFEGNTYLDSFVYEAVIPQSTPSTTRLERAINGINGVNSTLQGYPITFRQGAYDKPFRAAKMADPMLEKIDVSKWTSVSSDNRVLRKYLGSYFLNPSVLSPVLHKDLFFEDMITGECRFASKLLVNAVLAAGCQSCLDLEDRWMLWNPDNIAYKFLSEFQAALIMNVTYNLNANDFIAIRYLDQACDMAKALDLFGPAGHGLNFVAQGSRQAAVCLTYSRPLKIKKPPAMALPDPMRQPGFYANDIRVQYPLSEQLVSLRMDHKMHLEAQLYRTLGEMASSLPVEKQSLADAFRLKGKLDQWFSKVTELFDPKVLVFPIHFDLHMQYYYWIIRLFQPLIVQTATAAPAPPSSLDGTPQGIVRHSQVMFETLLRIYYLRHSYSTYDAWIIHFLLVLGTNALNSLYDATAPTAFQHPADALSSLLLAVKGLKQQSKNVYIARICALGLQKSMRPDDLQWVRTFLFLKPVTKEDQRMIDESARCSYPVPIVSSEGQLETRKLGEIMKGVEELPVEE</sequence>
<dbReference type="Proteomes" id="UP001140513">
    <property type="component" value="Unassembled WGS sequence"/>
</dbReference>
<reference evidence="1" key="1">
    <citation type="submission" date="2022-10" db="EMBL/GenBank/DDBJ databases">
        <title>Tapping the CABI collections for fungal endophytes: first genome assemblies for Collariella, Neodidymelliopsis, Ascochyta clinopodiicola, Didymella pomorum, Didymosphaeria variabile, Neocosmospora piperis and Neocucurbitaria cava.</title>
        <authorList>
            <person name="Hill R."/>
        </authorList>
    </citation>
    <scope>NUCLEOTIDE SEQUENCE</scope>
    <source>
        <strain evidence="1">IMI 356815</strain>
    </source>
</reference>
<evidence type="ECO:0000313" key="2">
    <source>
        <dbReference type="Proteomes" id="UP001140513"/>
    </source>
</evidence>
<proteinExistence type="predicted"/>
<protein>
    <recommendedName>
        <fullName evidence="3">Transcription factor domain-containing protein</fullName>
    </recommendedName>
</protein>
<accession>A0A9W8XW26</accession>
<keyword evidence="2" id="KW-1185">Reference proteome</keyword>
<gene>
    <name evidence="1" type="ORF">N0V89_001399</name>
</gene>
<dbReference type="EMBL" id="JAPEUX010000001">
    <property type="protein sequence ID" value="KAJ4360832.1"/>
    <property type="molecule type" value="Genomic_DNA"/>
</dbReference>
<comment type="caution">
    <text evidence="1">The sequence shown here is derived from an EMBL/GenBank/DDBJ whole genome shotgun (WGS) entry which is preliminary data.</text>
</comment>
<dbReference type="OrthoDB" id="426882at2759"/>
<evidence type="ECO:0000313" key="1">
    <source>
        <dbReference type="EMBL" id="KAJ4360832.1"/>
    </source>
</evidence>
<dbReference type="AlphaFoldDB" id="A0A9W8XW26"/>
<dbReference type="PANTHER" id="PTHR47256">
    <property type="entry name" value="ZN(II)2CYS6 TRANSCRIPTION FACTOR (EUROFUNG)-RELATED"/>
    <property type="match status" value="1"/>
</dbReference>
<dbReference type="GeneID" id="80904929"/>
<dbReference type="RefSeq" id="XP_056077034.1">
    <property type="nucleotide sequence ID" value="XM_056210212.1"/>
</dbReference>
<evidence type="ECO:0008006" key="3">
    <source>
        <dbReference type="Google" id="ProtNLM"/>
    </source>
</evidence>